<reference evidence="2 3" key="1">
    <citation type="submission" date="2014-07" db="EMBL/GenBank/DDBJ databases">
        <title>Draft Genome Sequences of Environmental Pseudomonas syringae strains.</title>
        <authorList>
            <person name="Baltrus D.A."/>
            <person name="Berge O."/>
            <person name="Morris C."/>
        </authorList>
    </citation>
    <scope>NUCLEOTIDE SEQUENCE [LARGE SCALE GENOMIC DNA]</scope>
    <source>
        <strain evidence="2 3">GAW0119</strain>
    </source>
</reference>
<organism evidence="2 3">
    <name type="scientific">Pseudomonas syringae</name>
    <dbReference type="NCBI Taxonomy" id="317"/>
    <lineage>
        <taxon>Bacteria</taxon>
        <taxon>Pseudomonadati</taxon>
        <taxon>Pseudomonadota</taxon>
        <taxon>Gammaproteobacteria</taxon>
        <taxon>Pseudomonadales</taxon>
        <taxon>Pseudomonadaceae</taxon>
        <taxon>Pseudomonas</taxon>
    </lineage>
</organism>
<protein>
    <submittedName>
        <fullName evidence="2">Phosphotransferase</fullName>
    </submittedName>
</protein>
<dbReference type="InterPro" id="IPR002575">
    <property type="entry name" value="Aminoglycoside_PTrfase"/>
</dbReference>
<comment type="caution">
    <text evidence="2">The sequence shown here is derived from an EMBL/GenBank/DDBJ whole genome shotgun (WGS) entry which is preliminary data.</text>
</comment>
<evidence type="ECO:0000313" key="3">
    <source>
        <dbReference type="Proteomes" id="UP000028631"/>
    </source>
</evidence>
<sequence>MEKSIRKLGFVSSLEASFYRERHLFADSIHFQHPPCHALIDTPWESLIFIQFVEGKAPHLHAIAEKIARGIAEIESVSRQHLRDSSRIQGLKHWRMDFFRLWYLLRPRFNFSRLLPSVRALATQDTRFAGLEAQLRPFIAQVRENARAAQRSPRCYCHMDYLRKNLFVSEQGLHLIDWSEVKVGRVGFDGGAYLSAVFRRNNMLRFRQVSEEFLTAYSQALTDDADRSLAIANVRYVFLLNSLWYCMRPQTIAEYSRTENLNELREKFEYLLTLKVV</sequence>
<dbReference type="Pfam" id="PF01636">
    <property type="entry name" value="APH"/>
    <property type="match status" value="1"/>
</dbReference>
<name>A0A085VQD2_PSESX</name>
<dbReference type="Proteomes" id="UP000028631">
    <property type="component" value="Unassembled WGS sequence"/>
</dbReference>
<keyword evidence="3" id="KW-1185">Reference proteome</keyword>
<gene>
    <name evidence="2" type="ORF">IV01_02235</name>
</gene>
<dbReference type="InterPro" id="IPR011009">
    <property type="entry name" value="Kinase-like_dom_sf"/>
</dbReference>
<dbReference type="Gene3D" id="3.90.1200.10">
    <property type="match status" value="1"/>
</dbReference>
<evidence type="ECO:0000259" key="1">
    <source>
        <dbReference type="Pfam" id="PF01636"/>
    </source>
</evidence>
<accession>A0A085VQD2</accession>
<feature type="domain" description="Aminoglycoside phosphotransferase" evidence="1">
    <location>
        <begin position="52"/>
        <end position="221"/>
    </location>
</feature>
<dbReference type="SUPFAM" id="SSF56112">
    <property type="entry name" value="Protein kinase-like (PK-like)"/>
    <property type="match status" value="1"/>
</dbReference>
<dbReference type="PATRIC" id="fig|317.175.peg.469"/>
<dbReference type="AlphaFoldDB" id="A0A085VQD2"/>
<proteinExistence type="predicted"/>
<dbReference type="GO" id="GO:0016740">
    <property type="term" value="F:transferase activity"/>
    <property type="evidence" value="ECO:0007669"/>
    <property type="project" value="UniProtKB-KW"/>
</dbReference>
<keyword evidence="2" id="KW-0808">Transferase</keyword>
<dbReference type="EMBL" id="JPQU01000016">
    <property type="protein sequence ID" value="KFE57645.1"/>
    <property type="molecule type" value="Genomic_DNA"/>
</dbReference>
<evidence type="ECO:0000313" key="2">
    <source>
        <dbReference type="EMBL" id="KFE57645.1"/>
    </source>
</evidence>